<gene>
    <name evidence="2" type="ORF">MKW94_024208</name>
</gene>
<accession>A0AA41RQ85</accession>
<proteinExistence type="predicted"/>
<dbReference type="AlphaFoldDB" id="A0AA41RQ85"/>
<organism evidence="2 3">
    <name type="scientific">Papaver nudicaule</name>
    <name type="common">Iceland poppy</name>
    <dbReference type="NCBI Taxonomy" id="74823"/>
    <lineage>
        <taxon>Eukaryota</taxon>
        <taxon>Viridiplantae</taxon>
        <taxon>Streptophyta</taxon>
        <taxon>Embryophyta</taxon>
        <taxon>Tracheophyta</taxon>
        <taxon>Spermatophyta</taxon>
        <taxon>Magnoliopsida</taxon>
        <taxon>Ranunculales</taxon>
        <taxon>Papaveraceae</taxon>
        <taxon>Papaveroideae</taxon>
        <taxon>Papaver</taxon>
    </lineage>
</organism>
<protein>
    <submittedName>
        <fullName evidence="2">Uncharacterized protein</fullName>
    </submittedName>
</protein>
<feature type="chain" id="PRO_5041432442" evidence="1">
    <location>
        <begin position="33"/>
        <end position="103"/>
    </location>
</feature>
<evidence type="ECO:0000313" key="2">
    <source>
        <dbReference type="EMBL" id="MCL7022602.1"/>
    </source>
</evidence>
<sequence>MSRCLEKSKSVSRFTFVLACHLFLLIGIPTNCTPPENPIKCSSKGNSNCTNTNSIGDFPDKATCKVSKAIYPKMEQELILAVTMASMKKYKVKAATRYSHSLP</sequence>
<dbReference type="Proteomes" id="UP001177140">
    <property type="component" value="Unassembled WGS sequence"/>
</dbReference>
<evidence type="ECO:0000256" key="1">
    <source>
        <dbReference type="SAM" id="SignalP"/>
    </source>
</evidence>
<dbReference type="EMBL" id="JAJJMA010012976">
    <property type="protein sequence ID" value="MCL7022602.1"/>
    <property type="molecule type" value="Genomic_DNA"/>
</dbReference>
<keyword evidence="3" id="KW-1185">Reference proteome</keyword>
<name>A0AA41RQ85_PAPNU</name>
<keyword evidence="1" id="KW-0732">Signal</keyword>
<feature type="signal peptide" evidence="1">
    <location>
        <begin position="1"/>
        <end position="32"/>
    </location>
</feature>
<comment type="caution">
    <text evidence="2">The sequence shown here is derived from an EMBL/GenBank/DDBJ whole genome shotgun (WGS) entry which is preliminary data.</text>
</comment>
<evidence type="ECO:0000313" key="3">
    <source>
        <dbReference type="Proteomes" id="UP001177140"/>
    </source>
</evidence>
<reference evidence="2" key="1">
    <citation type="submission" date="2022-03" db="EMBL/GenBank/DDBJ databases">
        <title>A functionally conserved STORR gene fusion in Papaver species that diverged 16.8 million years ago.</title>
        <authorList>
            <person name="Catania T."/>
        </authorList>
    </citation>
    <scope>NUCLEOTIDE SEQUENCE</scope>
    <source>
        <strain evidence="2">S-191538</strain>
    </source>
</reference>